<sequence>MRPPSGKARWHRERVLVPIAALACSVWALCSIPRPALAVYDPLEEIPVESPIYSDLESLALRFGAPGFFVSRRPWTRGEALEYLSDLRLRKGGAEGDPSFLRIEREVSPNAPGARPPGWTLNDEDRRLEVSPYAVALYQEDPSRRPTVNRDYRLGAQASARAATRLLIFGDMYAGTASQGGHGTPNFGTKFAIAEGVDFNAWLDRAYLALEGADAPHRIRATLAHSWVRWGPGATGTLGVSDAAPALDRLGFDIGILRGLEISWFVSSLDPVEQLYYAASRMSIRLGEGLELGVAEEARFDGTDQLFYYLIPAFPYTFIEKRVDAFTAATDTTNKFKKNNVMASVDFSWSVTRGFRWYGEFLLDDYSIASTFKPKQIGWQTGLHAARALNGHRIASVRAEYTRIYDFVYTVWHGHDFEFAGRPLGYVLGPDAEQAWTEARLDWSVPWTATIHAARVRKGEGSIGQPWDPALGKVDNVPLSGVVERTWSASAGIAFRPSAGLSLEGRVGYSDISNAEHAPGADRQHVTGSIDVQARW</sequence>
<dbReference type="EMBL" id="VBOW01000013">
    <property type="protein sequence ID" value="TMQ60627.1"/>
    <property type="molecule type" value="Genomic_DNA"/>
</dbReference>
<dbReference type="Proteomes" id="UP000316852">
    <property type="component" value="Unassembled WGS sequence"/>
</dbReference>
<dbReference type="Gene3D" id="2.40.160.130">
    <property type="entry name" value="Capsule assembly protein Wzi"/>
    <property type="match status" value="1"/>
</dbReference>
<evidence type="ECO:0000256" key="1">
    <source>
        <dbReference type="SAM" id="MobiDB-lite"/>
    </source>
</evidence>
<dbReference type="InterPro" id="IPR026950">
    <property type="entry name" value="Caps_assemb_Wzi"/>
</dbReference>
<dbReference type="InterPro" id="IPR038636">
    <property type="entry name" value="Wzi_sf"/>
</dbReference>
<accession>A0A538TAM4</accession>
<dbReference type="AlphaFoldDB" id="A0A538TAM4"/>
<dbReference type="Pfam" id="PF14052">
    <property type="entry name" value="Caps_assemb_Wzi"/>
    <property type="match status" value="1"/>
</dbReference>
<feature type="region of interest" description="Disordered" evidence="1">
    <location>
        <begin position="514"/>
        <end position="536"/>
    </location>
</feature>
<reference evidence="2 3" key="1">
    <citation type="journal article" date="2019" name="Nat. Microbiol.">
        <title>Mediterranean grassland soil C-N compound turnover is dependent on rainfall and depth, and is mediated by genomically divergent microorganisms.</title>
        <authorList>
            <person name="Diamond S."/>
            <person name="Andeer P.F."/>
            <person name="Li Z."/>
            <person name="Crits-Christoph A."/>
            <person name="Burstein D."/>
            <person name="Anantharaman K."/>
            <person name="Lane K.R."/>
            <person name="Thomas B.C."/>
            <person name="Pan C."/>
            <person name="Northen T.R."/>
            <person name="Banfield J.F."/>
        </authorList>
    </citation>
    <scope>NUCLEOTIDE SEQUENCE [LARGE SCALE GENOMIC DNA]</scope>
    <source>
        <strain evidence="2">WS_6</strain>
    </source>
</reference>
<comment type="caution">
    <text evidence="2">The sequence shown here is derived from an EMBL/GenBank/DDBJ whole genome shotgun (WGS) entry which is preliminary data.</text>
</comment>
<proteinExistence type="predicted"/>
<name>A0A538TAM4_UNCEI</name>
<protein>
    <submittedName>
        <fullName evidence="2">Capsule assembly Wzi family protein</fullName>
    </submittedName>
</protein>
<organism evidence="2 3">
    <name type="scientific">Eiseniibacteriota bacterium</name>
    <dbReference type="NCBI Taxonomy" id="2212470"/>
    <lineage>
        <taxon>Bacteria</taxon>
        <taxon>Candidatus Eiseniibacteriota</taxon>
    </lineage>
</organism>
<gene>
    <name evidence="2" type="ORF">E6K76_01125</name>
</gene>
<evidence type="ECO:0000313" key="2">
    <source>
        <dbReference type="EMBL" id="TMQ60627.1"/>
    </source>
</evidence>
<evidence type="ECO:0000313" key="3">
    <source>
        <dbReference type="Proteomes" id="UP000316852"/>
    </source>
</evidence>